<feature type="binding site" evidence="6">
    <location>
        <begin position="16"/>
        <end position="18"/>
    </location>
    <ligand>
        <name>FMN</name>
        <dbReference type="ChEBI" id="CHEBI:58210"/>
    </ligand>
</feature>
<evidence type="ECO:0000256" key="1">
    <source>
        <dbReference type="ARBA" id="ARBA00022630"/>
    </source>
</evidence>
<evidence type="ECO:0000313" key="9">
    <source>
        <dbReference type="Proteomes" id="UP001595900"/>
    </source>
</evidence>
<dbReference type="EC" id="1.6.5.-" evidence="6"/>
<name>A0ABV8Q2V4_9MICO</name>
<comment type="function">
    <text evidence="6">Quinone reductase that provides resistance to thiol-specific stress caused by electrophilic quinones.</text>
</comment>
<evidence type="ECO:0000256" key="4">
    <source>
        <dbReference type="ARBA" id="ARBA00023027"/>
    </source>
</evidence>
<comment type="cofactor">
    <cofactor evidence="6">
        <name>FMN</name>
        <dbReference type="ChEBI" id="CHEBI:58210"/>
    </cofactor>
    <text evidence="6">Binds 1 FMN per subunit.</text>
</comment>
<feature type="binding site" evidence="6">
    <location>
        <position position="10"/>
    </location>
    <ligand>
        <name>FMN</name>
        <dbReference type="ChEBI" id="CHEBI:58210"/>
    </ligand>
</feature>
<comment type="catalytic activity">
    <reaction evidence="5">
        <text>N,N-dimethyl-1,4-phenylenediamine + anthranilate + 2 NAD(+) = 2-(4-dimethylaminophenyl)diazenylbenzoate + 2 NADH + 2 H(+)</text>
        <dbReference type="Rhea" id="RHEA:55872"/>
        <dbReference type="ChEBI" id="CHEBI:15378"/>
        <dbReference type="ChEBI" id="CHEBI:15783"/>
        <dbReference type="ChEBI" id="CHEBI:16567"/>
        <dbReference type="ChEBI" id="CHEBI:57540"/>
        <dbReference type="ChEBI" id="CHEBI:57945"/>
        <dbReference type="ChEBI" id="CHEBI:71579"/>
        <dbReference type="EC" id="1.7.1.17"/>
    </reaction>
    <physiologicalReaction direction="right-to-left" evidence="5">
        <dbReference type="Rhea" id="RHEA:55874"/>
    </physiologicalReaction>
</comment>
<accession>A0ABV8Q2V4</accession>
<dbReference type="Proteomes" id="UP001595900">
    <property type="component" value="Unassembled WGS sequence"/>
</dbReference>
<comment type="function">
    <text evidence="6">Also exhibits azoreductase activity. Catalyzes the reductive cleavage of the azo bond in aromatic azo compounds to the corresponding amines.</text>
</comment>
<keyword evidence="9" id="KW-1185">Reference proteome</keyword>
<sequence length="213" mass="22913">MPTLLRLDSSSSGEASVSKRLTTVFADAWQARDADHVVVARDLHADPVPHLPDASLHWPPRLRAADAPALPEADATQREVIDQLLAADVLLIGAPMYNYSLPSTLKTWLDHVHVPGVTAPFDGDTQPMRGRTAVIVTTRGATYDEGSPTATWDHVVPPLQIVLGEALGMRVEVVVVTRTLSTSVAGLAGERGAFEREYTAAADELRRLALALD</sequence>
<evidence type="ECO:0000259" key="7">
    <source>
        <dbReference type="Pfam" id="PF02525"/>
    </source>
</evidence>
<dbReference type="SUPFAM" id="SSF52218">
    <property type="entry name" value="Flavoproteins"/>
    <property type="match status" value="1"/>
</dbReference>
<proteinExistence type="inferred from homology"/>
<keyword evidence="3 6" id="KW-0560">Oxidoreductase</keyword>
<keyword evidence="2 6" id="KW-0288">FMN</keyword>
<comment type="caution">
    <text evidence="6">Lacks conserved residue(s) required for the propagation of feature annotation.</text>
</comment>
<protein>
    <recommendedName>
        <fullName evidence="6">FMN dependent NADH:quinone oxidoreductase</fullName>
        <ecNumber evidence="6">1.6.5.-</ecNumber>
    </recommendedName>
    <alternativeName>
        <fullName evidence="6">Azo-dye reductase</fullName>
    </alternativeName>
    <alternativeName>
        <fullName evidence="6">FMN-dependent NADH-azo compound oxidoreductase</fullName>
    </alternativeName>
    <alternativeName>
        <fullName evidence="6">FMN-dependent NADH-azoreductase</fullName>
        <ecNumber evidence="6">1.7.1.17</ecNumber>
    </alternativeName>
</protein>
<feature type="domain" description="Flavodoxin-like fold" evidence="7">
    <location>
        <begin position="4"/>
        <end position="178"/>
    </location>
</feature>
<evidence type="ECO:0000313" key="8">
    <source>
        <dbReference type="EMBL" id="MFC4242119.1"/>
    </source>
</evidence>
<evidence type="ECO:0000256" key="6">
    <source>
        <dbReference type="HAMAP-Rule" id="MF_01216"/>
    </source>
</evidence>
<dbReference type="HAMAP" id="MF_01216">
    <property type="entry name" value="Azoreductase_type1"/>
    <property type="match status" value="1"/>
</dbReference>
<dbReference type="Gene3D" id="3.40.50.360">
    <property type="match status" value="1"/>
</dbReference>
<dbReference type="InterPro" id="IPR003680">
    <property type="entry name" value="Flavodoxin_fold"/>
</dbReference>
<evidence type="ECO:0000256" key="2">
    <source>
        <dbReference type="ARBA" id="ARBA00022643"/>
    </source>
</evidence>
<evidence type="ECO:0000256" key="5">
    <source>
        <dbReference type="ARBA" id="ARBA00048542"/>
    </source>
</evidence>
<comment type="caution">
    <text evidence="8">The sequence shown here is derived from an EMBL/GenBank/DDBJ whole genome shotgun (WGS) entry which is preliminary data.</text>
</comment>
<dbReference type="PANTHER" id="PTHR43741:SF4">
    <property type="entry name" value="FMN-DEPENDENT NADH:QUINONE OXIDOREDUCTASE"/>
    <property type="match status" value="1"/>
</dbReference>
<dbReference type="InterPro" id="IPR029039">
    <property type="entry name" value="Flavoprotein-like_sf"/>
</dbReference>
<dbReference type="Pfam" id="PF02525">
    <property type="entry name" value="Flavodoxin_2"/>
    <property type="match status" value="1"/>
</dbReference>
<organism evidence="8 9">
    <name type="scientific">Gryllotalpicola reticulitermitis</name>
    <dbReference type="NCBI Taxonomy" id="1184153"/>
    <lineage>
        <taxon>Bacteria</taxon>
        <taxon>Bacillati</taxon>
        <taxon>Actinomycetota</taxon>
        <taxon>Actinomycetes</taxon>
        <taxon>Micrococcales</taxon>
        <taxon>Microbacteriaceae</taxon>
        <taxon>Gryllotalpicola</taxon>
    </lineage>
</organism>
<keyword evidence="4 6" id="KW-0520">NAD</keyword>
<dbReference type="InterPro" id="IPR023048">
    <property type="entry name" value="NADH:quinone_OxRdtase_FMN_depd"/>
</dbReference>
<keyword evidence="1 6" id="KW-0285">Flavoprotein</keyword>
<comment type="catalytic activity">
    <reaction evidence="6">
        <text>2 a quinone + NADH + H(+) = 2 a 1,4-benzosemiquinone + NAD(+)</text>
        <dbReference type="Rhea" id="RHEA:65952"/>
        <dbReference type="ChEBI" id="CHEBI:15378"/>
        <dbReference type="ChEBI" id="CHEBI:57540"/>
        <dbReference type="ChEBI" id="CHEBI:57945"/>
        <dbReference type="ChEBI" id="CHEBI:132124"/>
        <dbReference type="ChEBI" id="CHEBI:134225"/>
    </reaction>
</comment>
<comment type="subunit">
    <text evidence="6">Homodimer.</text>
</comment>
<dbReference type="EMBL" id="JBHSCN010000002">
    <property type="protein sequence ID" value="MFC4242119.1"/>
    <property type="molecule type" value="Genomic_DNA"/>
</dbReference>
<dbReference type="InterPro" id="IPR050104">
    <property type="entry name" value="FMN-dep_NADH:Q_OxRdtase_AzoR1"/>
</dbReference>
<evidence type="ECO:0000256" key="3">
    <source>
        <dbReference type="ARBA" id="ARBA00023002"/>
    </source>
</evidence>
<dbReference type="PANTHER" id="PTHR43741">
    <property type="entry name" value="FMN-DEPENDENT NADH-AZOREDUCTASE 1"/>
    <property type="match status" value="1"/>
</dbReference>
<dbReference type="EC" id="1.7.1.17" evidence="6"/>
<comment type="similarity">
    <text evidence="6">Belongs to the azoreductase type 1 family.</text>
</comment>
<gene>
    <name evidence="6" type="primary">azoR</name>
    <name evidence="8" type="ORF">ACFOYW_01935</name>
</gene>
<dbReference type="RefSeq" id="WP_390226911.1">
    <property type="nucleotide sequence ID" value="NZ_JBHSCN010000002.1"/>
</dbReference>
<reference evidence="9" key="1">
    <citation type="journal article" date="2019" name="Int. J. Syst. Evol. Microbiol.">
        <title>The Global Catalogue of Microorganisms (GCM) 10K type strain sequencing project: providing services to taxonomists for standard genome sequencing and annotation.</title>
        <authorList>
            <consortium name="The Broad Institute Genomics Platform"/>
            <consortium name="The Broad Institute Genome Sequencing Center for Infectious Disease"/>
            <person name="Wu L."/>
            <person name="Ma J."/>
        </authorList>
    </citation>
    <scope>NUCLEOTIDE SEQUENCE [LARGE SCALE GENOMIC DNA]</scope>
    <source>
        <strain evidence="9">CGMCC 1.10363</strain>
    </source>
</reference>